<accession>A0A9N8HI19</accession>
<protein>
    <submittedName>
        <fullName evidence="3">Uncharacterized protein</fullName>
    </submittedName>
</protein>
<dbReference type="AlphaFoldDB" id="A0A9N8HI19"/>
<dbReference type="EMBL" id="CAICTM010000566">
    <property type="protein sequence ID" value="CAB9513025.1"/>
    <property type="molecule type" value="Genomic_DNA"/>
</dbReference>
<keyword evidence="4" id="KW-1185">Reference proteome</keyword>
<organism evidence="3 4">
    <name type="scientific">Seminavis robusta</name>
    <dbReference type="NCBI Taxonomy" id="568900"/>
    <lineage>
        <taxon>Eukaryota</taxon>
        <taxon>Sar</taxon>
        <taxon>Stramenopiles</taxon>
        <taxon>Ochrophyta</taxon>
        <taxon>Bacillariophyta</taxon>
        <taxon>Bacillariophyceae</taxon>
        <taxon>Bacillariophycidae</taxon>
        <taxon>Naviculales</taxon>
        <taxon>Naviculaceae</taxon>
        <taxon>Seminavis</taxon>
    </lineage>
</organism>
<dbReference type="Proteomes" id="UP001153069">
    <property type="component" value="Unassembled WGS sequence"/>
</dbReference>
<evidence type="ECO:0000256" key="1">
    <source>
        <dbReference type="SAM" id="Coils"/>
    </source>
</evidence>
<keyword evidence="1" id="KW-0175">Coiled coil</keyword>
<gene>
    <name evidence="3" type="ORF">SEMRO_567_G167960.1</name>
</gene>
<evidence type="ECO:0000313" key="3">
    <source>
        <dbReference type="EMBL" id="CAB9513025.1"/>
    </source>
</evidence>
<evidence type="ECO:0000256" key="2">
    <source>
        <dbReference type="SAM" id="MobiDB-lite"/>
    </source>
</evidence>
<evidence type="ECO:0000313" key="4">
    <source>
        <dbReference type="Proteomes" id="UP001153069"/>
    </source>
</evidence>
<reference evidence="3" key="1">
    <citation type="submission" date="2020-06" db="EMBL/GenBank/DDBJ databases">
        <authorList>
            <consortium name="Plant Systems Biology data submission"/>
        </authorList>
    </citation>
    <scope>NUCLEOTIDE SEQUENCE</scope>
    <source>
        <strain evidence="3">D6</strain>
    </source>
</reference>
<feature type="coiled-coil region" evidence="1">
    <location>
        <begin position="276"/>
        <end position="310"/>
    </location>
</feature>
<feature type="coiled-coil region" evidence="1">
    <location>
        <begin position="214"/>
        <end position="252"/>
    </location>
</feature>
<proteinExistence type="predicted"/>
<feature type="compositionally biased region" description="Low complexity" evidence="2">
    <location>
        <begin position="177"/>
        <end position="196"/>
    </location>
</feature>
<feature type="region of interest" description="Disordered" evidence="2">
    <location>
        <begin position="145"/>
        <end position="208"/>
    </location>
</feature>
<sequence length="410" mass="47874">MTNRRPSIAPVVSTYENTIQKNRQCGYDKDILGNKSTSPSRFNPDRRASDTIYHLHLRQQKQQEDDDQILKTPALRRMTLVDAMSPFRRGSMAEESPSWMHLKQHREEAFEEIPLDDEVSGQYPKVLSCRGNRRVSFGPVEIREFSTKEDENEPPSAIKSPRTLPKTQPQPKKKPQPKAQKTTKPTKKQPQSPPAKRVVKPHNDDDYLEDDPEILALRKQVEALQSKLNQVQELEVNQLAAIEDKKQAAQERFLKKQTDKLHVPLAGTDRRQSLVAAKQQKEFEQLRRSNKALRRNCQLLTARKMQLVQDNAKLQITHRVTRKYHSRLAVFHQVEDAFYCHLAMVVLPKCFSKRNEFDMEGEFRDGWIGMEQRIRDHYQHCQDEMVQMIVGRCEDMDLIEQVVRLSLYRT</sequence>
<feature type="region of interest" description="Disordered" evidence="2">
    <location>
        <begin position="27"/>
        <end position="47"/>
    </location>
</feature>
<comment type="caution">
    <text evidence="3">The sequence shown here is derived from an EMBL/GenBank/DDBJ whole genome shotgun (WGS) entry which is preliminary data.</text>
</comment>
<name>A0A9N8HI19_9STRA</name>